<keyword evidence="3" id="KW-0677">Repeat</keyword>
<accession>A0A2T7A5R0</accession>
<comment type="subcellular location">
    <subcellularLocation>
        <location evidence="1">Nucleus</location>
    </subcellularLocation>
</comment>
<dbReference type="AlphaFoldDB" id="A0A2T7A5R0"/>
<keyword evidence="2 5" id="KW-0853">WD repeat</keyword>
<dbReference type="PANTHER" id="PTHR22846:SF2">
    <property type="entry name" value="F-BOX-LIKE_WD REPEAT-CONTAINING PROTEIN EBI"/>
    <property type="match status" value="1"/>
</dbReference>
<evidence type="ECO:0000256" key="5">
    <source>
        <dbReference type="PROSITE-ProRule" id="PRU00221"/>
    </source>
</evidence>
<dbReference type="SUPFAM" id="SSF50978">
    <property type="entry name" value="WD40 repeat-like"/>
    <property type="match status" value="1"/>
</dbReference>
<dbReference type="PANTHER" id="PTHR22846">
    <property type="entry name" value="WD40 REPEAT PROTEIN"/>
    <property type="match status" value="1"/>
</dbReference>
<dbReference type="PROSITE" id="PS50082">
    <property type="entry name" value="WD_REPEATS_2"/>
    <property type="match status" value="4"/>
</dbReference>
<feature type="repeat" description="WD" evidence="5">
    <location>
        <begin position="155"/>
        <end position="186"/>
    </location>
</feature>
<evidence type="ECO:0000256" key="2">
    <source>
        <dbReference type="ARBA" id="ARBA00022574"/>
    </source>
</evidence>
<gene>
    <name evidence="7" type="ORF">B9Z19DRAFT_1098887</name>
</gene>
<proteinExistence type="predicted"/>
<dbReference type="PROSITE" id="PS50294">
    <property type="entry name" value="WD_REPEATS_REGION"/>
    <property type="match status" value="1"/>
</dbReference>
<dbReference type="InterPro" id="IPR020472">
    <property type="entry name" value="WD40_PAC1"/>
</dbReference>
<dbReference type="SMART" id="SM00320">
    <property type="entry name" value="WD40"/>
    <property type="match status" value="7"/>
</dbReference>
<evidence type="ECO:0000256" key="3">
    <source>
        <dbReference type="ARBA" id="ARBA00022737"/>
    </source>
</evidence>
<reference evidence="7 8" key="1">
    <citation type="submission" date="2017-04" db="EMBL/GenBank/DDBJ databases">
        <title>Draft genome sequence of Tuber borchii Vittad., a whitish edible truffle.</title>
        <authorList>
            <consortium name="DOE Joint Genome Institute"/>
            <person name="Murat C."/>
            <person name="Kuo A."/>
            <person name="Barry K.W."/>
            <person name="Clum A."/>
            <person name="Dockter R.B."/>
            <person name="Fauchery L."/>
            <person name="Iotti M."/>
            <person name="Kohler A."/>
            <person name="Labutti K."/>
            <person name="Lindquist E.A."/>
            <person name="Lipzen A."/>
            <person name="Ohm R.A."/>
            <person name="Wang M."/>
            <person name="Grigoriev I.V."/>
            <person name="Zambonelli A."/>
            <person name="Martin F.M."/>
        </authorList>
    </citation>
    <scope>NUCLEOTIDE SEQUENCE [LARGE SCALE GENOMIC DNA]</scope>
    <source>
        <strain evidence="7 8">Tbo3840</strain>
    </source>
</reference>
<keyword evidence="8" id="KW-1185">Reference proteome</keyword>
<feature type="repeat" description="WD" evidence="5">
    <location>
        <begin position="336"/>
        <end position="387"/>
    </location>
</feature>
<dbReference type="Proteomes" id="UP000244722">
    <property type="component" value="Unassembled WGS sequence"/>
</dbReference>
<dbReference type="GO" id="GO:0006357">
    <property type="term" value="P:regulation of transcription by RNA polymerase II"/>
    <property type="evidence" value="ECO:0007669"/>
    <property type="project" value="TreeGrafter"/>
</dbReference>
<dbReference type="InterPro" id="IPR045183">
    <property type="entry name" value="Ebi-like"/>
</dbReference>
<comment type="caution">
    <text evidence="7">The sequence shown here is derived from an EMBL/GenBank/DDBJ whole genome shotgun (WGS) entry which is preliminary data.</text>
</comment>
<dbReference type="Pfam" id="PF00400">
    <property type="entry name" value="WD40"/>
    <property type="match status" value="6"/>
</dbReference>
<dbReference type="Gene3D" id="2.130.10.10">
    <property type="entry name" value="YVTN repeat-like/Quinoprotein amine dehydrogenase"/>
    <property type="match status" value="1"/>
</dbReference>
<keyword evidence="4" id="KW-0539">Nucleus</keyword>
<evidence type="ECO:0000313" key="8">
    <source>
        <dbReference type="Proteomes" id="UP000244722"/>
    </source>
</evidence>
<evidence type="ECO:0000313" key="7">
    <source>
        <dbReference type="EMBL" id="PUU83048.1"/>
    </source>
</evidence>
<feature type="region of interest" description="Disordered" evidence="6">
    <location>
        <begin position="1"/>
        <end position="62"/>
    </location>
</feature>
<name>A0A2T7A5R0_TUBBO</name>
<feature type="repeat" description="WD" evidence="5">
    <location>
        <begin position="196"/>
        <end position="237"/>
    </location>
</feature>
<dbReference type="STRING" id="42251.A0A2T7A5R0"/>
<dbReference type="InterPro" id="IPR015943">
    <property type="entry name" value="WD40/YVTN_repeat-like_dom_sf"/>
</dbReference>
<sequence length="495" mass="52562">MGVSKSPTTTSTTTQTNYSRKHGRDDGINGVSNTGATGGGGTPHKRRKKAVPGPDSDTPMVGGFPETPATVAEEPRVTNGCSVGVQVENTVEITAEDSVILGQEDKSILICAWNPTHPTVLATASQDSIARVWNVPIDATSSTVTQNKVILHDPSNSPKRDVTAIRWSPQGDLIATGSYDGQTRIWTADGLLRYTLPPHHGPVIALKWNKSADTLLSLSCDGKVIAWDALTGDMRQSFEQAIGDQGRGDQTKGGQAEAATDMDWISGRQFAICGNGGSVGIYDLDHDSSLNTNTSHSGEVNCLVWDECSERLASGGEGGDVLIWEKPSKILQPFKLQGHTEAVVSLCWQPIASSSSSPQPARRILASASNDCQVRLWDVLSKTCINILNSHDPVEKISFSPSGTRLASSANSKVTIWNAETGAITHVYDGLKGRRKNGKMITAGAEMDAGIGEISWDKSGARVAIGGGETKVHVLTPASPPAILSLQQQQQQLPK</sequence>
<dbReference type="GO" id="GO:0003714">
    <property type="term" value="F:transcription corepressor activity"/>
    <property type="evidence" value="ECO:0007669"/>
    <property type="project" value="InterPro"/>
</dbReference>
<organism evidence="7 8">
    <name type="scientific">Tuber borchii</name>
    <name type="common">White truffle</name>
    <dbReference type="NCBI Taxonomy" id="42251"/>
    <lineage>
        <taxon>Eukaryota</taxon>
        <taxon>Fungi</taxon>
        <taxon>Dikarya</taxon>
        <taxon>Ascomycota</taxon>
        <taxon>Pezizomycotina</taxon>
        <taxon>Pezizomycetes</taxon>
        <taxon>Pezizales</taxon>
        <taxon>Tuberaceae</taxon>
        <taxon>Tuber</taxon>
    </lineage>
</organism>
<dbReference type="CDD" id="cd00200">
    <property type="entry name" value="WD40"/>
    <property type="match status" value="1"/>
</dbReference>
<dbReference type="InterPro" id="IPR001680">
    <property type="entry name" value="WD40_rpt"/>
</dbReference>
<dbReference type="EMBL" id="NESQ01000018">
    <property type="protein sequence ID" value="PUU83048.1"/>
    <property type="molecule type" value="Genomic_DNA"/>
</dbReference>
<dbReference type="PROSITE" id="PS00678">
    <property type="entry name" value="WD_REPEATS_1"/>
    <property type="match status" value="2"/>
</dbReference>
<protein>
    <submittedName>
        <fullName evidence="7">WD40-repeat-containing domain protein</fullName>
    </submittedName>
</protein>
<dbReference type="PRINTS" id="PR00320">
    <property type="entry name" value="GPROTEINBRPT"/>
</dbReference>
<dbReference type="GO" id="GO:0034967">
    <property type="term" value="C:Set3 complex"/>
    <property type="evidence" value="ECO:0007669"/>
    <property type="project" value="TreeGrafter"/>
</dbReference>
<evidence type="ECO:0000256" key="6">
    <source>
        <dbReference type="SAM" id="MobiDB-lite"/>
    </source>
</evidence>
<dbReference type="OrthoDB" id="1367865at2759"/>
<evidence type="ECO:0000256" key="1">
    <source>
        <dbReference type="ARBA" id="ARBA00004123"/>
    </source>
</evidence>
<feature type="repeat" description="WD" evidence="5">
    <location>
        <begin position="293"/>
        <end position="325"/>
    </location>
</feature>
<dbReference type="InterPro" id="IPR019775">
    <property type="entry name" value="WD40_repeat_CS"/>
</dbReference>
<evidence type="ECO:0000256" key="4">
    <source>
        <dbReference type="ARBA" id="ARBA00023242"/>
    </source>
</evidence>
<dbReference type="InterPro" id="IPR036322">
    <property type="entry name" value="WD40_repeat_dom_sf"/>
</dbReference>